<dbReference type="AlphaFoldDB" id="A0A834XAU3"/>
<dbReference type="Proteomes" id="UP000634136">
    <property type="component" value="Unassembled WGS sequence"/>
</dbReference>
<dbReference type="EMBL" id="JAAIUW010000002">
    <property type="protein sequence ID" value="KAF7841555.1"/>
    <property type="molecule type" value="Genomic_DNA"/>
</dbReference>
<keyword evidence="2" id="KW-1185">Reference proteome</keyword>
<reference evidence="1" key="1">
    <citation type="submission" date="2020-09" db="EMBL/GenBank/DDBJ databases">
        <title>Genome-Enabled Discovery of Anthraquinone Biosynthesis in Senna tora.</title>
        <authorList>
            <person name="Kang S.-H."/>
            <person name="Pandey R.P."/>
            <person name="Lee C.-M."/>
            <person name="Sim J.-S."/>
            <person name="Jeong J.-T."/>
            <person name="Choi B.-S."/>
            <person name="Jung M."/>
            <person name="Ginzburg D."/>
            <person name="Zhao K."/>
            <person name="Won S.Y."/>
            <person name="Oh T.-J."/>
            <person name="Yu Y."/>
            <person name="Kim N.-H."/>
            <person name="Lee O.R."/>
            <person name="Lee T.-H."/>
            <person name="Bashyal P."/>
            <person name="Kim T.-S."/>
            <person name="Lee W.-H."/>
            <person name="Kawkins C."/>
            <person name="Kim C.-K."/>
            <person name="Kim J.S."/>
            <person name="Ahn B.O."/>
            <person name="Rhee S.Y."/>
            <person name="Sohng J.K."/>
        </authorList>
    </citation>
    <scope>NUCLEOTIDE SEQUENCE</scope>
    <source>
        <tissue evidence="1">Leaf</tissue>
    </source>
</reference>
<accession>A0A834XAU3</accession>
<proteinExistence type="predicted"/>
<protein>
    <submittedName>
        <fullName evidence="1">Uncharacterized protein</fullName>
    </submittedName>
</protein>
<name>A0A834XAU3_9FABA</name>
<sequence>MGGPAYQLLLLGESEVTVQEWADLNEVSEEPLEYDRKLAVDPKSRLTVSSVLYEPSRQEKFISCSGLVSGIFIWNLSSHLALRFSSCLLVSASSVAIASIMALIPWIIRVDFDMLPYSPWRMVGADNVGDLGLFIEENILECLTCYSEFGGRTCCGEITASRW</sequence>
<evidence type="ECO:0000313" key="2">
    <source>
        <dbReference type="Proteomes" id="UP000634136"/>
    </source>
</evidence>
<gene>
    <name evidence="1" type="ORF">G2W53_003853</name>
</gene>
<organism evidence="1 2">
    <name type="scientific">Senna tora</name>
    <dbReference type="NCBI Taxonomy" id="362788"/>
    <lineage>
        <taxon>Eukaryota</taxon>
        <taxon>Viridiplantae</taxon>
        <taxon>Streptophyta</taxon>
        <taxon>Embryophyta</taxon>
        <taxon>Tracheophyta</taxon>
        <taxon>Spermatophyta</taxon>
        <taxon>Magnoliopsida</taxon>
        <taxon>eudicotyledons</taxon>
        <taxon>Gunneridae</taxon>
        <taxon>Pentapetalae</taxon>
        <taxon>rosids</taxon>
        <taxon>fabids</taxon>
        <taxon>Fabales</taxon>
        <taxon>Fabaceae</taxon>
        <taxon>Caesalpinioideae</taxon>
        <taxon>Cassia clade</taxon>
        <taxon>Senna</taxon>
    </lineage>
</organism>
<evidence type="ECO:0000313" key="1">
    <source>
        <dbReference type="EMBL" id="KAF7841555.1"/>
    </source>
</evidence>
<comment type="caution">
    <text evidence="1">The sequence shown here is derived from an EMBL/GenBank/DDBJ whole genome shotgun (WGS) entry which is preliminary data.</text>
</comment>